<dbReference type="EMBL" id="JAHHHN010000007">
    <property type="protein sequence ID" value="MBW4562404.1"/>
    <property type="molecule type" value="Genomic_DNA"/>
</dbReference>
<protein>
    <submittedName>
        <fullName evidence="2">Uncharacterized protein</fullName>
    </submittedName>
</protein>
<reference evidence="2" key="2">
    <citation type="journal article" date="2022" name="Microbiol. Resour. Announc.">
        <title>Metagenome Sequencing to Explore Phylogenomics of Terrestrial Cyanobacteria.</title>
        <authorList>
            <person name="Ward R.D."/>
            <person name="Stajich J.E."/>
            <person name="Johansen J.R."/>
            <person name="Huntemann M."/>
            <person name="Clum A."/>
            <person name="Foster B."/>
            <person name="Foster B."/>
            <person name="Roux S."/>
            <person name="Palaniappan K."/>
            <person name="Varghese N."/>
            <person name="Mukherjee S."/>
            <person name="Reddy T.B.K."/>
            <person name="Daum C."/>
            <person name="Copeland A."/>
            <person name="Chen I.A."/>
            <person name="Ivanova N.N."/>
            <person name="Kyrpides N.C."/>
            <person name="Shapiro N."/>
            <person name="Eloe-Fadrosh E.A."/>
            <person name="Pietrasiak N."/>
        </authorList>
    </citation>
    <scope>NUCLEOTIDE SEQUENCE</scope>
    <source>
        <strain evidence="2">JT2-VF2</strain>
    </source>
</reference>
<dbReference type="AlphaFoldDB" id="A0A951PXR7"/>
<sequence length="144" mass="18410">MSRRIINILGKAKIYLRCRSWGRQRRRDILFIGSPYNPMPTYSFEQRRGWEELCRKWEEQCCEQEEQHRKWEEQRREWEELRRKRQEQRREWEEQRREWEEQRREWKELRRKREELRRQGVIAISDWVLTTSDGCFDPHSVSKR</sequence>
<feature type="coiled-coil region" evidence="1">
    <location>
        <begin position="68"/>
        <end position="119"/>
    </location>
</feature>
<comment type="caution">
    <text evidence="2">The sequence shown here is derived from an EMBL/GenBank/DDBJ whole genome shotgun (WGS) entry which is preliminary data.</text>
</comment>
<reference evidence="2" key="1">
    <citation type="submission" date="2021-05" db="EMBL/GenBank/DDBJ databases">
        <authorList>
            <person name="Pietrasiak N."/>
            <person name="Ward R."/>
            <person name="Stajich J.E."/>
            <person name="Kurbessoian T."/>
        </authorList>
    </citation>
    <scope>NUCLEOTIDE SEQUENCE</scope>
    <source>
        <strain evidence="2">JT2-VF2</strain>
    </source>
</reference>
<dbReference type="Proteomes" id="UP000715781">
    <property type="component" value="Unassembled WGS sequence"/>
</dbReference>
<evidence type="ECO:0000313" key="3">
    <source>
        <dbReference type="Proteomes" id="UP000715781"/>
    </source>
</evidence>
<organism evidence="2 3">
    <name type="scientific">Mojavia pulchra JT2-VF2</name>
    <dbReference type="NCBI Taxonomy" id="287848"/>
    <lineage>
        <taxon>Bacteria</taxon>
        <taxon>Bacillati</taxon>
        <taxon>Cyanobacteriota</taxon>
        <taxon>Cyanophyceae</taxon>
        <taxon>Nostocales</taxon>
        <taxon>Nostocaceae</taxon>
    </lineage>
</organism>
<accession>A0A951PXR7</accession>
<evidence type="ECO:0000313" key="2">
    <source>
        <dbReference type="EMBL" id="MBW4562404.1"/>
    </source>
</evidence>
<keyword evidence="1" id="KW-0175">Coiled coil</keyword>
<proteinExistence type="predicted"/>
<evidence type="ECO:0000256" key="1">
    <source>
        <dbReference type="SAM" id="Coils"/>
    </source>
</evidence>
<gene>
    <name evidence="2" type="ORF">KME32_14880</name>
</gene>
<name>A0A951PXR7_9NOST</name>